<name>A0AAW7I675_9GAMM</name>
<feature type="region of interest" description="Disordered" evidence="1">
    <location>
        <begin position="31"/>
        <end position="51"/>
    </location>
</feature>
<accession>A0AAW7I675</accession>
<evidence type="ECO:0000313" key="2">
    <source>
        <dbReference type="EMBL" id="MDM5139277.1"/>
    </source>
</evidence>
<dbReference type="RefSeq" id="WP_290021442.1">
    <property type="nucleotide sequence ID" value="NZ_JAOPLV010000002.1"/>
</dbReference>
<reference evidence="2" key="1">
    <citation type="submission" date="2023-08" db="EMBL/GenBank/DDBJ databases">
        <title>WGS of Aeromonas isolates.</title>
        <authorList>
            <person name="Lee H."/>
        </authorList>
    </citation>
    <scope>NUCLEOTIDE SEQUENCE</scope>
    <source>
        <strain evidence="2">SL22</strain>
    </source>
</reference>
<protein>
    <submittedName>
        <fullName evidence="2">Uncharacterized protein</fullName>
    </submittedName>
</protein>
<sequence length="78" mass="8899">MPSKALTLLPMDLDLDLHLPLALTLRQHTSQPWVGGDDRLTEPPSRRRPPHCNAMFPTHFRLSLPSLHRLYTGVRHDG</sequence>
<gene>
    <name evidence="2" type="ORF">OB959_05590</name>
</gene>
<proteinExistence type="predicted"/>
<comment type="caution">
    <text evidence="2">The sequence shown here is derived from an EMBL/GenBank/DDBJ whole genome shotgun (WGS) entry which is preliminary data.</text>
</comment>
<dbReference type="AlphaFoldDB" id="A0AAW7I675"/>
<evidence type="ECO:0000313" key="3">
    <source>
        <dbReference type="Proteomes" id="UP001168216"/>
    </source>
</evidence>
<feature type="compositionally biased region" description="Basic and acidic residues" evidence="1">
    <location>
        <begin position="36"/>
        <end position="45"/>
    </location>
</feature>
<organism evidence="2 3">
    <name type="scientific">Aeromonas bestiarum</name>
    <dbReference type="NCBI Taxonomy" id="105751"/>
    <lineage>
        <taxon>Bacteria</taxon>
        <taxon>Pseudomonadati</taxon>
        <taxon>Pseudomonadota</taxon>
        <taxon>Gammaproteobacteria</taxon>
        <taxon>Aeromonadales</taxon>
        <taxon>Aeromonadaceae</taxon>
        <taxon>Aeromonas</taxon>
    </lineage>
</organism>
<dbReference type="EMBL" id="JAOPLV010000002">
    <property type="protein sequence ID" value="MDM5139277.1"/>
    <property type="molecule type" value="Genomic_DNA"/>
</dbReference>
<evidence type="ECO:0000256" key="1">
    <source>
        <dbReference type="SAM" id="MobiDB-lite"/>
    </source>
</evidence>
<dbReference type="Proteomes" id="UP001168216">
    <property type="component" value="Unassembled WGS sequence"/>
</dbReference>